<evidence type="ECO:0000256" key="1">
    <source>
        <dbReference type="SAM" id="MobiDB-lite"/>
    </source>
</evidence>
<comment type="caution">
    <text evidence="2">The sequence shown here is derived from an EMBL/GenBank/DDBJ whole genome shotgun (WGS) entry which is preliminary data.</text>
</comment>
<proteinExistence type="predicted"/>
<sequence length="255" mass="29259">MKKSKTDLCDELREGYRDWCYNSNYPLEDLVAQLEGIENELDFMARCFNDIKTGECREINAREHISLGIGRLLRDLEDLSTNMKNENHYPLETLCDSLGPVKGISGVVYRARDFCVSTKWGAIEAVKRSRENLHVRYENMTKSQGIKRPSSTKGLIKSRLTFASLSRERERYLKSSRSLPTLGDRRGRGENPRDLHQRANSTMSDLIAGQKIYDRAWEEAGKRIRLALERITNSSEKDSVDKPEETGKGKIVEPR</sequence>
<organism evidence="2 3">
    <name type="scientific">Tuber magnatum</name>
    <name type="common">white Piedmont truffle</name>
    <dbReference type="NCBI Taxonomy" id="42249"/>
    <lineage>
        <taxon>Eukaryota</taxon>
        <taxon>Fungi</taxon>
        <taxon>Dikarya</taxon>
        <taxon>Ascomycota</taxon>
        <taxon>Pezizomycotina</taxon>
        <taxon>Pezizomycetes</taxon>
        <taxon>Pezizales</taxon>
        <taxon>Tuberaceae</taxon>
        <taxon>Tuber</taxon>
    </lineage>
</organism>
<evidence type="ECO:0000313" key="2">
    <source>
        <dbReference type="EMBL" id="PWW72326.1"/>
    </source>
</evidence>
<gene>
    <name evidence="2" type="ORF">C7212DRAFT_348254</name>
</gene>
<dbReference type="AlphaFoldDB" id="A0A317SFX6"/>
<feature type="region of interest" description="Disordered" evidence="1">
    <location>
        <begin position="230"/>
        <end position="255"/>
    </location>
</feature>
<name>A0A317SFX6_9PEZI</name>
<feature type="compositionally biased region" description="Basic and acidic residues" evidence="1">
    <location>
        <begin position="235"/>
        <end position="255"/>
    </location>
</feature>
<feature type="region of interest" description="Disordered" evidence="1">
    <location>
        <begin position="173"/>
        <end position="200"/>
    </location>
</feature>
<accession>A0A317SFX6</accession>
<dbReference type="EMBL" id="PYWC01000108">
    <property type="protein sequence ID" value="PWW72326.1"/>
    <property type="molecule type" value="Genomic_DNA"/>
</dbReference>
<evidence type="ECO:0000313" key="3">
    <source>
        <dbReference type="Proteomes" id="UP000246991"/>
    </source>
</evidence>
<dbReference type="Proteomes" id="UP000246991">
    <property type="component" value="Unassembled WGS sequence"/>
</dbReference>
<dbReference type="OrthoDB" id="5396217at2759"/>
<protein>
    <submittedName>
        <fullName evidence="2">Uncharacterized protein</fullName>
    </submittedName>
</protein>
<feature type="compositionally biased region" description="Basic and acidic residues" evidence="1">
    <location>
        <begin position="183"/>
        <end position="197"/>
    </location>
</feature>
<reference evidence="2 3" key="1">
    <citation type="submission" date="2018-03" db="EMBL/GenBank/DDBJ databases">
        <title>Genomes of Pezizomycetes fungi and the evolution of truffles.</title>
        <authorList>
            <person name="Murat C."/>
            <person name="Payen T."/>
            <person name="Noel B."/>
            <person name="Kuo A."/>
            <person name="Martin F.M."/>
        </authorList>
    </citation>
    <scope>NUCLEOTIDE SEQUENCE [LARGE SCALE GENOMIC DNA]</scope>
    <source>
        <strain evidence="2">091103-1</strain>
    </source>
</reference>
<keyword evidence="3" id="KW-1185">Reference proteome</keyword>